<name>A0A1Q2KWM1_9BACL</name>
<dbReference type="AlphaFoldDB" id="A0A1Q2KWM1"/>
<proteinExistence type="predicted"/>
<gene>
    <name evidence="1" type="ORF">B0X71_05425</name>
</gene>
<organism evidence="1 2">
    <name type="scientific">Planococcus lenghuensis</name>
    <dbReference type="NCBI Taxonomy" id="2213202"/>
    <lineage>
        <taxon>Bacteria</taxon>
        <taxon>Bacillati</taxon>
        <taxon>Bacillota</taxon>
        <taxon>Bacilli</taxon>
        <taxon>Bacillales</taxon>
        <taxon>Caryophanaceae</taxon>
        <taxon>Planococcus</taxon>
    </lineage>
</organism>
<sequence>MRKRTLVLLTLLMIYVVTHCTPELALRTHVFFMGYPVIAVTTDIEDDPYHNDYHRTAFEQMNARAYMLTKPPIEKATESELVSFLVKKKGFLHYAEYLGEM</sequence>
<keyword evidence="2" id="KW-1185">Reference proteome</keyword>
<reference evidence="1 2" key="1">
    <citation type="submission" date="2017-02" db="EMBL/GenBank/DDBJ databases">
        <title>The complete genomic sequence of a novel cold adapted crude oil-degrading bacterium Planococcus qaidamina Y42.</title>
        <authorList>
            <person name="Yang R."/>
        </authorList>
    </citation>
    <scope>NUCLEOTIDE SEQUENCE [LARGE SCALE GENOMIC DNA]</scope>
    <source>
        <strain evidence="1 2">Y42</strain>
    </source>
</reference>
<dbReference type="Proteomes" id="UP000188184">
    <property type="component" value="Chromosome"/>
</dbReference>
<evidence type="ECO:0000313" key="1">
    <source>
        <dbReference type="EMBL" id="AQQ52590.1"/>
    </source>
</evidence>
<dbReference type="OrthoDB" id="1798228at2"/>
<evidence type="ECO:0000313" key="2">
    <source>
        <dbReference type="Proteomes" id="UP000188184"/>
    </source>
</evidence>
<dbReference type="KEGG" id="pmar:B0X71_05425"/>
<accession>A0A1Q2KWM1</accession>
<protein>
    <submittedName>
        <fullName evidence="1">Uncharacterized protein</fullName>
    </submittedName>
</protein>
<dbReference type="RefSeq" id="WP_077588473.1">
    <property type="nucleotide sequence ID" value="NZ_CP019640.1"/>
</dbReference>
<dbReference type="EMBL" id="CP019640">
    <property type="protein sequence ID" value="AQQ52590.1"/>
    <property type="molecule type" value="Genomic_DNA"/>
</dbReference>